<dbReference type="FunFam" id="1.20.58.70:FF:000003">
    <property type="entry name" value="Qa-SNARE, Sso1/Syntaxin1-type, SYP12A-group"/>
    <property type="match status" value="1"/>
</dbReference>
<dbReference type="GO" id="GO:0006887">
    <property type="term" value="P:exocytosis"/>
    <property type="evidence" value="ECO:0007669"/>
    <property type="project" value="TreeGrafter"/>
</dbReference>
<dbReference type="GO" id="GO:0005886">
    <property type="term" value="C:plasma membrane"/>
    <property type="evidence" value="ECO:0007669"/>
    <property type="project" value="TreeGrafter"/>
</dbReference>
<keyword evidence="7" id="KW-1133">Transmembrane helix</keyword>
<evidence type="ECO:0000256" key="5">
    <source>
        <dbReference type="ARBA" id="ARBA00023054"/>
    </source>
</evidence>
<dbReference type="GO" id="GO:0005484">
    <property type="term" value="F:SNAP receptor activity"/>
    <property type="evidence" value="ECO:0007669"/>
    <property type="project" value="InterPro"/>
</dbReference>
<sequence length="370" mass="42764">IFFLKKLKIIRLKSRTFITFFNFHVHGCNHYSSSIDYTPSLNPQFPFHFALHFIQNQSKNLELITIMNDLFSTDSFRQERHHHRHDTVEMSNNSPSSTTINLNTFFDDVESVKAELTELEGLHRSLQNSHEQSKTLHNSKAIKDVRSRMETAVTLALKKARFIKVRLEELDRSNEENRKLPGCGYGSSADRSRTSVVSGLRKKLCDSMESFNRLREEITKTYKDTIERRYFTITGENPDEKTVDLLISTGESETFLQKAIQKQGRGRVLETIQEIQERHDAVKDIERNLRELHQVFLDMAVLVQAQGQQLDDIESQVTRANSAVKRGTSELQTARYYQKNTRKWICIGVGVLGVILFIIILSVVLSKRNN</sequence>
<dbReference type="GO" id="GO:0031201">
    <property type="term" value="C:SNARE complex"/>
    <property type="evidence" value="ECO:0007669"/>
    <property type="project" value="TreeGrafter"/>
</dbReference>
<dbReference type="Gene3D" id="1.20.58.70">
    <property type="match status" value="1"/>
</dbReference>
<dbReference type="Pfam" id="PF00804">
    <property type="entry name" value="Syntaxin"/>
    <property type="match status" value="1"/>
</dbReference>
<dbReference type="SMART" id="SM00397">
    <property type="entry name" value="t_SNARE"/>
    <property type="match status" value="1"/>
</dbReference>
<keyword evidence="2" id="KW-0813">Transport</keyword>
<dbReference type="GO" id="GO:0000149">
    <property type="term" value="F:SNARE binding"/>
    <property type="evidence" value="ECO:0007669"/>
    <property type="project" value="TreeGrafter"/>
</dbReference>
<dbReference type="InterPro" id="IPR000727">
    <property type="entry name" value="T_SNARE_dom"/>
</dbReference>
<feature type="domain" description="T-SNARE coiled-coil homology" evidence="8">
    <location>
        <begin position="272"/>
        <end position="334"/>
    </location>
</feature>
<dbReference type="GO" id="GO:0006906">
    <property type="term" value="P:vesicle fusion"/>
    <property type="evidence" value="ECO:0007669"/>
    <property type="project" value="TreeGrafter"/>
</dbReference>
<dbReference type="PANTHER" id="PTHR19957:SF80">
    <property type="entry name" value="SYNTAXIN-121"/>
    <property type="match status" value="1"/>
</dbReference>
<dbReference type="GO" id="GO:0048278">
    <property type="term" value="P:vesicle docking"/>
    <property type="evidence" value="ECO:0007669"/>
    <property type="project" value="TreeGrafter"/>
</dbReference>
<dbReference type="Gene3D" id="1.20.5.110">
    <property type="match status" value="1"/>
</dbReference>
<dbReference type="InterPro" id="IPR006011">
    <property type="entry name" value="Syntaxin_N"/>
</dbReference>
<dbReference type="InterPro" id="IPR006012">
    <property type="entry name" value="Syntaxin/epimorphin_CS"/>
</dbReference>
<evidence type="ECO:0000256" key="2">
    <source>
        <dbReference type="ARBA" id="ARBA00022448"/>
    </source>
</evidence>
<dbReference type="Pfam" id="PF05739">
    <property type="entry name" value="SNARE"/>
    <property type="match status" value="1"/>
</dbReference>
<dbReference type="FunFam" id="1.20.5.110:FF:000008">
    <property type="entry name" value="Syntaxin 132"/>
    <property type="match status" value="1"/>
</dbReference>
<dbReference type="AlphaFoldDB" id="A0A9I9DV57"/>
<evidence type="ECO:0000256" key="3">
    <source>
        <dbReference type="ARBA" id="ARBA00022927"/>
    </source>
</evidence>
<evidence type="ECO:0000256" key="6">
    <source>
        <dbReference type="RuleBase" id="RU003858"/>
    </source>
</evidence>
<proteinExistence type="inferred from homology"/>
<dbReference type="Gramene" id="MELO3C024589.2.1">
    <property type="protein sequence ID" value="MELO3C024589.2.1"/>
    <property type="gene ID" value="MELO3C024589.2"/>
</dbReference>
<dbReference type="GO" id="GO:0012505">
    <property type="term" value="C:endomembrane system"/>
    <property type="evidence" value="ECO:0007669"/>
    <property type="project" value="TreeGrafter"/>
</dbReference>
<keyword evidence="4" id="KW-0007">Acetylation</keyword>
<evidence type="ECO:0000256" key="7">
    <source>
        <dbReference type="SAM" id="Phobius"/>
    </source>
</evidence>
<organism evidence="9">
    <name type="scientific">Cucumis melo</name>
    <name type="common">Muskmelon</name>
    <dbReference type="NCBI Taxonomy" id="3656"/>
    <lineage>
        <taxon>Eukaryota</taxon>
        <taxon>Viridiplantae</taxon>
        <taxon>Streptophyta</taxon>
        <taxon>Embryophyta</taxon>
        <taxon>Tracheophyta</taxon>
        <taxon>Spermatophyta</taxon>
        <taxon>Magnoliopsida</taxon>
        <taxon>eudicotyledons</taxon>
        <taxon>Gunneridae</taxon>
        <taxon>Pentapetalae</taxon>
        <taxon>rosids</taxon>
        <taxon>fabids</taxon>
        <taxon>Cucurbitales</taxon>
        <taxon>Cucurbitaceae</taxon>
        <taxon>Benincaseae</taxon>
        <taxon>Cucumis</taxon>
    </lineage>
</organism>
<keyword evidence="5" id="KW-0175">Coiled coil</keyword>
<evidence type="ECO:0000259" key="8">
    <source>
        <dbReference type="PROSITE" id="PS50192"/>
    </source>
</evidence>
<protein>
    <recommendedName>
        <fullName evidence="8">t-SNARE coiled-coil homology domain-containing protein</fullName>
    </recommendedName>
</protein>
<evidence type="ECO:0000256" key="4">
    <source>
        <dbReference type="ARBA" id="ARBA00022990"/>
    </source>
</evidence>
<dbReference type="EnsemblPlants" id="MELO3C024589.2.1">
    <property type="protein sequence ID" value="MELO3C024589.2.1"/>
    <property type="gene ID" value="MELO3C024589.2"/>
</dbReference>
<feature type="transmembrane region" description="Helical" evidence="7">
    <location>
        <begin position="344"/>
        <end position="365"/>
    </location>
</feature>
<dbReference type="SMART" id="SM00503">
    <property type="entry name" value="SynN"/>
    <property type="match status" value="1"/>
</dbReference>
<accession>A0A9I9DV57</accession>
<dbReference type="PROSITE" id="PS00914">
    <property type="entry name" value="SYNTAXIN"/>
    <property type="match status" value="1"/>
</dbReference>
<name>A0A9I9DV57_CUCME</name>
<dbReference type="SUPFAM" id="SSF47661">
    <property type="entry name" value="t-snare proteins"/>
    <property type="match status" value="1"/>
</dbReference>
<dbReference type="InterPro" id="IPR045242">
    <property type="entry name" value="Syntaxin"/>
</dbReference>
<dbReference type="CDD" id="cd15848">
    <property type="entry name" value="SNARE_syntaxin1-like"/>
    <property type="match status" value="1"/>
</dbReference>
<reference evidence="9" key="1">
    <citation type="submission" date="2023-03" db="UniProtKB">
        <authorList>
            <consortium name="EnsemblPlants"/>
        </authorList>
    </citation>
    <scope>IDENTIFICATION</scope>
</reference>
<dbReference type="PANTHER" id="PTHR19957">
    <property type="entry name" value="SYNTAXIN"/>
    <property type="match status" value="1"/>
</dbReference>
<comment type="similarity">
    <text evidence="1 6">Belongs to the syntaxin family.</text>
</comment>
<dbReference type="CDD" id="cd00179">
    <property type="entry name" value="SynN"/>
    <property type="match status" value="1"/>
</dbReference>
<keyword evidence="7" id="KW-0812">Transmembrane</keyword>
<dbReference type="InterPro" id="IPR010989">
    <property type="entry name" value="SNARE"/>
</dbReference>
<keyword evidence="7" id="KW-0472">Membrane</keyword>
<evidence type="ECO:0000256" key="1">
    <source>
        <dbReference type="ARBA" id="ARBA00009063"/>
    </source>
</evidence>
<dbReference type="PROSITE" id="PS50192">
    <property type="entry name" value="T_SNARE"/>
    <property type="match status" value="1"/>
</dbReference>
<keyword evidence="3" id="KW-0653">Protein transport</keyword>
<evidence type="ECO:0000313" key="9">
    <source>
        <dbReference type="EnsemblPlants" id="MELO3C024589.2.1"/>
    </source>
</evidence>
<dbReference type="GO" id="GO:0006886">
    <property type="term" value="P:intracellular protein transport"/>
    <property type="evidence" value="ECO:0007669"/>
    <property type="project" value="InterPro"/>
</dbReference>